<dbReference type="EMBL" id="JAJJMB010008936">
    <property type="protein sequence ID" value="KAI3919049.1"/>
    <property type="molecule type" value="Genomic_DNA"/>
</dbReference>
<dbReference type="InterPro" id="IPR011992">
    <property type="entry name" value="EF-hand-dom_pair"/>
</dbReference>
<dbReference type="Gene3D" id="1.10.238.10">
    <property type="entry name" value="EF-hand"/>
    <property type="match status" value="2"/>
</dbReference>
<feature type="signal peptide" evidence="10">
    <location>
        <begin position="1"/>
        <end position="22"/>
    </location>
</feature>
<gene>
    <name evidence="12" type="ORF">MKW98_016602</name>
</gene>
<keyword evidence="2" id="KW-0813">Transport</keyword>
<dbReference type="InterPro" id="IPR002048">
    <property type="entry name" value="EF_hand_dom"/>
</dbReference>
<keyword evidence="6 9" id="KW-1133">Transmembrane helix</keyword>
<dbReference type="SMART" id="SM00054">
    <property type="entry name" value="EFh"/>
    <property type="match status" value="4"/>
</dbReference>
<dbReference type="SUPFAM" id="SSF47473">
    <property type="entry name" value="EF-hand"/>
    <property type="match status" value="1"/>
</dbReference>
<evidence type="ECO:0000256" key="5">
    <source>
        <dbReference type="ARBA" id="ARBA00022837"/>
    </source>
</evidence>
<evidence type="ECO:0000256" key="3">
    <source>
        <dbReference type="ARBA" id="ARBA00022449"/>
    </source>
</evidence>
<feature type="transmembrane region" description="Helical" evidence="9">
    <location>
        <begin position="569"/>
        <end position="589"/>
    </location>
</feature>
<evidence type="ECO:0000256" key="2">
    <source>
        <dbReference type="ARBA" id="ARBA00022448"/>
    </source>
</evidence>
<dbReference type="GO" id="GO:0015369">
    <property type="term" value="F:calcium:proton antiporter activity"/>
    <property type="evidence" value="ECO:0007669"/>
    <property type="project" value="TreeGrafter"/>
</dbReference>
<dbReference type="InterPro" id="IPR004713">
    <property type="entry name" value="CaH_exchang"/>
</dbReference>
<feature type="transmembrane region" description="Helical" evidence="9">
    <location>
        <begin position="151"/>
        <end position="176"/>
    </location>
</feature>
<dbReference type="Proteomes" id="UP001202328">
    <property type="component" value="Unassembled WGS sequence"/>
</dbReference>
<keyword evidence="8 9" id="KW-0472">Membrane</keyword>
<dbReference type="InterPro" id="IPR018247">
    <property type="entry name" value="EF_Hand_1_Ca_BS"/>
</dbReference>
<proteinExistence type="predicted"/>
<evidence type="ECO:0000259" key="11">
    <source>
        <dbReference type="PROSITE" id="PS50222"/>
    </source>
</evidence>
<name>A0AAD4XJM1_9MAGN</name>
<evidence type="ECO:0000256" key="4">
    <source>
        <dbReference type="ARBA" id="ARBA00022692"/>
    </source>
</evidence>
<sequence length="691" mass="78419">MSKVRFCIFVCFFVLHAVECRGRSLLQYDDLVSDGMNSYHETMYIKQLKQQVETTNTTSTTKTNSEEFCEHMYGFLPCSSNLLGHLFQIVVYEYLLFLGERYVTEGSELVFQILPGIFGDSVFEILGAFPESMMIVVAGLSKSKDVAEEKVLTGVGLLAGSTVFLLTFVWGTCVIVGKNEILSDDSLSNLNRRNKRLGARRPWISKVRSYITGYGITTDRETSYTSRIMILSIIPFILIQIPELVMKLSYVRDIITVVTLGVSIAIFFLYFLYQVFQPWIQDRRLEYVRLEYIMTNFLKHAQKQAAGKLLAEDGSPNLPIIEGLFDKVDSDGNANICPSEIRELIRELKADAKDMDENHIIAEIIKEFDENNDHLISRAEFVKGFAKWVVKTKDLYEEKRLEDANSKLLMKGILRHFENDENFEGDTPNVSFITRMFDRFDIDRDSFISHQELRTTIEVIDFGSIELNMDDAVEELMIELDTDGDQRIHIEEFISGFTKVVEASHSITEFPDGKAPKEKVKEVEEGAIENKAKAACKAALLLVLGISLLSLLAEPLVEVVQNFSSSANIPSFFVSFVLLPVATNSRRAVTAIASASRKNPRTTSLTISEIYASVFMNNVLGLIALLSIVYARDLEWNFSSEVLIILLICLIMGLISSFRTRFPIWLSLIAYLLYPMSLFIVYILNSVLKWH</sequence>
<evidence type="ECO:0000256" key="8">
    <source>
        <dbReference type="ARBA" id="ARBA00023136"/>
    </source>
</evidence>
<feature type="chain" id="PRO_5041948376" description="EF-hand domain-containing protein" evidence="10">
    <location>
        <begin position="23"/>
        <end position="691"/>
    </location>
</feature>
<feature type="transmembrane region" description="Helical" evidence="9">
    <location>
        <begin position="254"/>
        <end position="273"/>
    </location>
</feature>
<comment type="subcellular location">
    <subcellularLocation>
        <location evidence="1">Endomembrane system</location>
        <topology evidence="1">Multi-pass membrane protein</topology>
    </subcellularLocation>
</comment>
<feature type="domain" description="EF-hand" evidence="11">
    <location>
        <begin position="428"/>
        <end position="463"/>
    </location>
</feature>
<evidence type="ECO:0000256" key="9">
    <source>
        <dbReference type="SAM" id="Phobius"/>
    </source>
</evidence>
<feature type="domain" description="EF-hand" evidence="11">
    <location>
        <begin position="356"/>
        <end position="391"/>
    </location>
</feature>
<feature type="transmembrane region" description="Helical" evidence="9">
    <location>
        <begin position="662"/>
        <end position="684"/>
    </location>
</feature>
<dbReference type="GO" id="GO:0012505">
    <property type="term" value="C:endomembrane system"/>
    <property type="evidence" value="ECO:0007669"/>
    <property type="project" value="UniProtKB-SubCell"/>
</dbReference>
<dbReference type="GO" id="GO:0016020">
    <property type="term" value="C:membrane"/>
    <property type="evidence" value="ECO:0007669"/>
    <property type="project" value="InterPro"/>
</dbReference>
<dbReference type="PROSITE" id="PS50222">
    <property type="entry name" value="EF_HAND_2"/>
    <property type="match status" value="4"/>
</dbReference>
<comment type="caution">
    <text evidence="12">The sequence shown here is derived from an EMBL/GenBank/DDBJ whole genome shotgun (WGS) entry which is preliminary data.</text>
</comment>
<keyword evidence="3" id="KW-0050">Antiport</keyword>
<keyword evidence="10" id="KW-0732">Signal</keyword>
<dbReference type="AlphaFoldDB" id="A0AAD4XJM1"/>
<evidence type="ECO:0000256" key="1">
    <source>
        <dbReference type="ARBA" id="ARBA00004127"/>
    </source>
</evidence>
<reference evidence="12" key="1">
    <citation type="submission" date="2022-04" db="EMBL/GenBank/DDBJ databases">
        <title>A functionally conserved STORR gene fusion in Papaver species that diverged 16.8 million years ago.</title>
        <authorList>
            <person name="Catania T."/>
        </authorList>
    </citation>
    <scope>NUCLEOTIDE SEQUENCE</scope>
    <source>
        <strain evidence="12">S-188037</strain>
    </source>
</reference>
<feature type="domain" description="EF-hand" evidence="11">
    <location>
        <begin position="468"/>
        <end position="503"/>
    </location>
</feature>
<evidence type="ECO:0000313" key="13">
    <source>
        <dbReference type="Proteomes" id="UP001202328"/>
    </source>
</evidence>
<evidence type="ECO:0000256" key="10">
    <source>
        <dbReference type="SAM" id="SignalP"/>
    </source>
</evidence>
<keyword evidence="5" id="KW-0106">Calcium</keyword>
<dbReference type="InterPro" id="IPR004837">
    <property type="entry name" value="NaCa_Exmemb"/>
</dbReference>
<organism evidence="12 13">
    <name type="scientific">Papaver atlanticum</name>
    <dbReference type="NCBI Taxonomy" id="357466"/>
    <lineage>
        <taxon>Eukaryota</taxon>
        <taxon>Viridiplantae</taxon>
        <taxon>Streptophyta</taxon>
        <taxon>Embryophyta</taxon>
        <taxon>Tracheophyta</taxon>
        <taxon>Spermatophyta</taxon>
        <taxon>Magnoliopsida</taxon>
        <taxon>Ranunculales</taxon>
        <taxon>Papaveraceae</taxon>
        <taxon>Papaveroideae</taxon>
        <taxon>Papaver</taxon>
    </lineage>
</organism>
<dbReference type="PANTHER" id="PTHR31503:SF79">
    <property type="entry name" value="CALCIUM-BINDING EF-HAND PROTEIN"/>
    <property type="match status" value="1"/>
</dbReference>
<feature type="transmembrane region" description="Helical" evidence="9">
    <location>
        <begin position="610"/>
        <end position="630"/>
    </location>
</feature>
<keyword evidence="4 9" id="KW-0812">Transmembrane</keyword>
<feature type="transmembrane region" description="Helical" evidence="9">
    <location>
        <begin position="538"/>
        <end position="557"/>
    </location>
</feature>
<keyword evidence="7" id="KW-0406">Ion transport</keyword>
<protein>
    <recommendedName>
        <fullName evidence="11">EF-hand domain-containing protein</fullName>
    </recommendedName>
</protein>
<feature type="transmembrane region" description="Helical" evidence="9">
    <location>
        <begin position="636"/>
        <end position="655"/>
    </location>
</feature>
<evidence type="ECO:0000256" key="7">
    <source>
        <dbReference type="ARBA" id="ARBA00023065"/>
    </source>
</evidence>
<dbReference type="PROSITE" id="PS00018">
    <property type="entry name" value="EF_HAND_1"/>
    <property type="match status" value="1"/>
</dbReference>
<keyword evidence="13" id="KW-1185">Reference proteome</keyword>
<dbReference type="PANTHER" id="PTHR31503">
    <property type="entry name" value="VACUOLAR CALCIUM ION TRANSPORTER"/>
    <property type="match status" value="1"/>
</dbReference>
<dbReference type="CDD" id="cd00051">
    <property type="entry name" value="EFh"/>
    <property type="match status" value="1"/>
</dbReference>
<dbReference type="GO" id="GO:0006874">
    <property type="term" value="P:intracellular calcium ion homeostasis"/>
    <property type="evidence" value="ECO:0007669"/>
    <property type="project" value="TreeGrafter"/>
</dbReference>
<evidence type="ECO:0000313" key="12">
    <source>
        <dbReference type="EMBL" id="KAI3919049.1"/>
    </source>
</evidence>
<evidence type="ECO:0000256" key="6">
    <source>
        <dbReference type="ARBA" id="ARBA00022989"/>
    </source>
</evidence>
<dbReference type="GO" id="GO:0005509">
    <property type="term" value="F:calcium ion binding"/>
    <property type="evidence" value="ECO:0007669"/>
    <property type="project" value="InterPro"/>
</dbReference>
<feature type="domain" description="EF-hand" evidence="11">
    <location>
        <begin position="316"/>
        <end position="351"/>
    </location>
</feature>
<dbReference type="Pfam" id="PF01699">
    <property type="entry name" value="Na_Ca_ex"/>
    <property type="match status" value="1"/>
</dbReference>
<accession>A0AAD4XJM1</accession>
<dbReference type="Pfam" id="PF13499">
    <property type="entry name" value="EF-hand_7"/>
    <property type="match status" value="2"/>
</dbReference>